<dbReference type="PROSITE" id="PS50089">
    <property type="entry name" value="ZF_RING_2"/>
    <property type="match status" value="1"/>
</dbReference>
<evidence type="ECO:0000259" key="8">
    <source>
        <dbReference type="PROSITE" id="PS50089"/>
    </source>
</evidence>
<dbReference type="Proteomes" id="UP000319731">
    <property type="component" value="Unassembled WGS sequence"/>
</dbReference>
<dbReference type="PROSITE" id="PS00518">
    <property type="entry name" value="ZF_RING_1"/>
    <property type="match status" value="1"/>
</dbReference>
<feature type="compositionally biased region" description="Polar residues" evidence="7">
    <location>
        <begin position="633"/>
        <end position="647"/>
    </location>
</feature>
<evidence type="ECO:0000256" key="2">
    <source>
        <dbReference type="ARBA" id="ARBA00022490"/>
    </source>
</evidence>
<evidence type="ECO:0000313" key="10">
    <source>
        <dbReference type="Proteomes" id="UP000319731"/>
    </source>
</evidence>
<dbReference type="STRING" id="1806994.A0A507CDL3"/>
<feature type="region of interest" description="Disordered" evidence="7">
    <location>
        <begin position="1"/>
        <end position="86"/>
    </location>
</feature>
<dbReference type="EMBL" id="QEAO01000002">
    <property type="protein sequence ID" value="TPX37428.1"/>
    <property type="molecule type" value="Genomic_DNA"/>
</dbReference>
<keyword evidence="3" id="KW-0479">Metal-binding</keyword>
<keyword evidence="10" id="KW-1185">Reference proteome</keyword>
<feature type="region of interest" description="Disordered" evidence="7">
    <location>
        <begin position="566"/>
        <end position="592"/>
    </location>
</feature>
<dbReference type="RefSeq" id="XP_031027339.1">
    <property type="nucleotide sequence ID" value="XM_031166357.1"/>
</dbReference>
<keyword evidence="4 6" id="KW-0863">Zinc-finger</keyword>
<dbReference type="GO" id="GO:0005737">
    <property type="term" value="C:cytoplasm"/>
    <property type="evidence" value="ECO:0007669"/>
    <property type="project" value="UniProtKB-SubCell"/>
</dbReference>
<evidence type="ECO:0000256" key="1">
    <source>
        <dbReference type="ARBA" id="ARBA00004496"/>
    </source>
</evidence>
<feature type="region of interest" description="Disordered" evidence="7">
    <location>
        <begin position="426"/>
        <end position="458"/>
    </location>
</feature>
<dbReference type="SUPFAM" id="SSF57850">
    <property type="entry name" value="RING/U-box"/>
    <property type="match status" value="1"/>
</dbReference>
<dbReference type="Pfam" id="PF00097">
    <property type="entry name" value="zf-C3HC4"/>
    <property type="match status" value="1"/>
</dbReference>
<comment type="subcellular location">
    <subcellularLocation>
        <location evidence="1">Cytoplasm</location>
    </subcellularLocation>
</comment>
<feature type="region of interest" description="Disordered" evidence="7">
    <location>
        <begin position="665"/>
        <end position="752"/>
    </location>
</feature>
<feature type="compositionally biased region" description="Polar residues" evidence="7">
    <location>
        <begin position="674"/>
        <end position="686"/>
    </location>
</feature>
<dbReference type="PANTHER" id="PTHR12983:SF9">
    <property type="entry name" value="E3 UBIQUITIN-PROTEIN LIGASE RNF10"/>
    <property type="match status" value="1"/>
</dbReference>
<reference evidence="9 10" key="1">
    <citation type="journal article" date="2019" name="Sci. Rep.">
        <title>Comparative genomics of chytrid fungi reveal insights into the obligate biotrophic and pathogenic lifestyle of Synchytrium endobioticum.</title>
        <authorList>
            <person name="van de Vossenberg B.T.L.H."/>
            <person name="Warris S."/>
            <person name="Nguyen H.D.T."/>
            <person name="van Gent-Pelzer M.P.E."/>
            <person name="Joly D.L."/>
            <person name="van de Geest H.C."/>
            <person name="Bonants P.J.M."/>
            <person name="Smith D.S."/>
            <person name="Levesque C.A."/>
            <person name="van der Lee T.A.J."/>
        </authorList>
    </citation>
    <scope>NUCLEOTIDE SEQUENCE [LARGE SCALE GENOMIC DNA]</scope>
    <source>
        <strain evidence="9 10">JEL517</strain>
    </source>
</reference>
<name>A0A507CDL3_9FUNG</name>
<feature type="compositionally biased region" description="Polar residues" evidence="7">
    <location>
        <begin position="374"/>
        <end position="394"/>
    </location>
</feature>
<dbReference type="OrthoDB" id="302966at2759"/>
<gene>
    <name evidence="9" type="ORF">SmJEL517_g00428</name>
</gene>
<dbReference type="PANTHER" id="PTHR12983">
    <property type="entry name" value="RING FINGER 10 FAMILY MEMBER"/>
    <property type="match status" value="1"/>
</dbReference>
<dbReference type="InterPro" id="IPR017907">
    <property type="entry name" value="Znf_RING_CS"/>
</dbReference>
<comment type="caution">
    <text evidence="9">The sequence shown here is derived from an EMBL/GenBank/DDBJ whole genome shotgun (WGS) entry which is preliminary data.</text>
</comment>
<feature type="region of interest" description="Disordered" evidence="7">
    <location>
        <begin position="346"/>
        <end position="394"/>
    </location>
</feature>
<proteinExistence type="predicted"/>
<dbReference type="GeneID" id="42001654"/>
<dbReference type="GO" id="GO:0008270">
    <property type="term" value="F:zinc ion binding"/>
    <property type="evidence" value="ECO:0007669"/>
    <property type="project" value="UniProtKB-KW"/>
</dbReference>
<dbReference type="GO" id="GO:0045944">
    <property type="term" value="P:positive regulation of transcription by RNA polymerase II"/>
    <property type="evidence" value="ECO:0007669"/>
    <property type="project" value="TreeGrafter"/>
</dbReference>
<dbReference type="GO" id="GO:0000976">
    <property type="term" value="F:transcription cis-regulatory region binding"/>
    <property type="evidence" value="ECO:0007669"/>
    <property type="project" value="TreeGrafter"/>
</dbReference>
<keyword evidence="5" id="KW-0862">Zinc</keyword>
<accession>A0A507CDL3</accession>
<evidence type="ECO:0000256" key="6">
    <source>
        <dbReference type="PROSITE-ProRule" id="PRU00175"/>
    </source>
</evidence>
<sequence length="752" mass="82020">MASNNQLNRWGRNIAAPEFIPSRAPIAIPDKQVSRSSASPQPPARNIVANQSSSSSTSSRPRKHQSSQRKEADKEDKRKSVTSQVPSDSMAFDVSLNHLLNFTFPERQRVTSSTVSPRRKRSSGVTVYNKERFVNANFRFVMRDSGDYTVNLFDPDILVEWKDVVQVVIPTPHSPTCPICLSPPAPAKVTRCGHVFCHACVLHYLALGDRKWRKCPICYDAIYSRDLRSVRFDEVSEVKAGSISEGFGLRVVLMKRMANSTVALPRVQYKVWLDEGDASSPPNVYDAPRAAKLVASPAGFERKLLEGERDELMALSLAAQDTEEGIYIDLARTEVDAALADLEAVSNAPDRRGRGSKKGKGSTVSPSRGGGSDAVNNNNSRSEQPLSSNGEESSVTPSFVLSAMSEYYNTAPIPIPINATEGVVGATGSISPEAPSVQTPTPPTPGSSRDPLPAQPPRDNAYYFYQSADGAHVYLHPLDIKILLREHGEYSNFPEYLEVGVLSVRESTVDDDLRKRCKYLAHLPLSCDVTFCEVDLAKAVSQLVLNQFAKELSERNRRLNAIKRAELATDSNSRRQHQHHRSSPPEDSALMPALRRVSPSDLERYIPTGDEWGLPPGRELGDEDLNTGRAESPSPTFSNSNNISTTPPFEGVSFARMATTNSTATWVRKPPASNPNNQPQKYSNNSTDDEDYFAESWTLDLESAVLDGKSGGSNSSMNGGGSGNGNGGGGQKNKKKKSKGVLLVSNGGARGR</sequence>
<feature type="domain" description="RING-type" evidence="8">
    <location>
        <begin position="177"/>
        <end position="218"/>
    </location>
</feature>
<evidence type="ECO:0000313" key="9">
    <source>
        <dbReference type="EMBL" id="TPX37428.1"/>
    </source>
</evidence>
<evidence type="ECO:0000256" key="4">
    <source>
        <dbReference type="ARBA" id="ARBA00022771"/>
    </source>
</evidence>
<dbReference type="Gene3D" id="3.30.40.10">
    <property type="entry name" value="Zinc/RING finger domain, C3HC4 (zinc finger)"/>
    <property type="match status" value="1"/>
</dbReference>
<dbReference type="InterPro" id="IPR039739">
    <property type="entry name" value="MAG2/RNF10"/>
</dbReference>
<evidence type="ECO:0000256" key="5">
    <source>
        <dbReference type="ARBA" id="ARBA00022833"/>
    </source>
</evidence>
<organism evidence="9 10">
    <name type="scientific">Synchytrium microbalum</name>
    <dbReference type="NCBI Taxonomy" id="1806994"/>
    <lineage>
        <taxon>Eukaryota</taxon>
        <taxon>Fungi</taxon>
        <taxon>Fungi incertae sedis</taxon>
        <taxon>Chytridiomycota</taxon>
        <taxon>Chytridiomycota incertae sedis</taxon>
        <taxon>Chytridiomycetes</taxon>
        <taxon>Synchytriales</taxon>
        <taxon>Synchytriaceae</taxon>
        <taxon>Synchytrium</taxon>
    </lineage>
</organism>
<feature type="region of interest" description="Disordered" evidence="7">
    <location>
        <begin position="605"/>
        <end position="647"/>
    </location>
</feature>
<evidence type="ECO:0000256" key="7">
    <source>
        <dbReference type="SAM" id="MobiDB-lite"/>
    </source>
</evidence>
<protein>
    <recommendedName>
        <fullName evidence="8">RING-type domain-containing protein</fullName>
    </recommendedName>
</protein>
<dbReference type="AlphaFoldDB" id="A0A507CDL3"/>
<dbReference type="InterPro" id="IPR013083">
    <property type="entry name" value="Znf_RING/FYVE/PHD"/>
</dbReference>
<dbReference type="SMART" id="SM00184">
    <property type="entry name" value="RING"/>
    <property type="match status" value="1"/>
</dbReference>
<feature type="compositionally biased region" description="Basic and acidic residues" evidence="7">
    <location>
        <begin position="68"/>
        <end position="79"/>
    </location>
</feature>
<keyword evidence="2" id="KW-0963">Cytoplasm</keyword>
<dbReference type="InterPro" id="IPR018957">
    <property type="entry name" value="Znf_C3HC4_RING-type"/>
</dbReference>
<dbReference type="CDD" id="cd16536">
    <property type="entry name" value="RING-HC_RNF10"/>
    <property type="match status" value="1"/>
</dbReference>
<feature type="compositionally biased region" description="Gly residues" evidence="7">
    <location>
        <begin position="718"/>
        <end position="731"/>
    </location>
</feature>
<dbReference type="InterPro" id="IPR001841">
    <property type="entry name" value="Znf_RING"/>
</dbReference>
<evidence type="ECO:0000256" key="3">
    <source>
        <dbReference type="ARBA" id="ARBA00022723"/>
    </source>
</evidence>